<dbReference type="RefSeq" id="XP_013245723.1">
    <property type="nucleotide sequence ID" value="XM_013390269.1"/>
</dbReference>
<gene>
    <name evidence="1" type="ORF">K437DRAFT_150706</name>
</gene>
<keyword evidence="2" id="KW-1185">Reference proteome</keyword>
<dbReference type="GeneID" id="25261632"/>
<dbReference type="HOGENOM" id="CLU_1489998_0_0_1"/>
<protein>
    <submittedName>
        <fullName evidence="1">Uncharacterized protein</fullName>
    </submittedName>
</protein>
<evidence type="ECO:0000313" key="2">
    <source>
        <dbReference type="Proteomes" id="UP000027361"/>
    </source>
</evidence>
<dbReference type="AlphaFoldDB" id="A0A066WPH8"/>
<dbReference type="EMBL" id="JMSN01000006">
    <property type="protein sequence ID" value="KDN52884.1"/>
    <property type="molecule type" value="Genomic_DNA"/>
</dbReference>
<proteinExistence type="predicted"/>
<organism evidence="1 2">
    <name type="scientific">Tilletiaria anomala (strain ATCC 24038 / CBS 436.72 / UBC 951)</name>
    <dbReference type="NCBI Taxonomy" id="1037660"/>
    <lineage>
        <taxon>Eukaryota</taxon>
        <taxon>Fungi</taxon>
        <taxon>Dikarya</taxon>
        <taxon>Basidiomycota</taxon>
        <taxon>Ustilaginomycotina</taxon>
        <taxon>Exobasidiomycetes</taxon>
        <taxon>Georgefischeriales</taxon>
        <taxon>Tilletiariaceae</taxon>
        <taxon>Tilletiaria</taxon>
    </lineage>
</organism>
<reference evidence="1 2" key="1">
    <citation type="submission" date="2014-05" db="EMBL/GenBank/DDBJ databases">
        <title>Draft genome sequence of a rare smut relative, Tilletiaria anomala UBC 951.</title>
        <authorList>
            <consortium name="DOE Joint Genome Institute"/>
            <person name="Toome M."/>
            <person name="Kuo A."/>
            <person name="Henrissat B."/>
            <person name="Lipzen A."/>
            <person name="Tritt A."/>
            <person name="Yoshinaga Y."/>
            <person name="Zane M."/>
            <person name="Barry K."/>
            <person name="Grigoriev I.V."/>
            <person name="Spatafora J.W."/>
            <person name="Aimea M.C."/>
        </authorList>
    </citation>
    <scope>NUCLEOTIDE SEQUENCE [LARGE SCALE GENOMIC DNA]</scope>
    <source>
        <strain evidence="1 2">UBC 951</strain>
    </source>
</reference>
<dbReference type="InParanoid" id="A0A066WPH8"/>
<evidence type="ECO:0000313" key="1">
    <source>
        <dbReference type="EMBL" id="KDN52884.1"/>
    </source>
</evidence>
<accession>A0A066WPH8</accession>
<sequence length="181" mass="20244">MSVLQTLPTAQISADWLLIHQCSTEKWPSGAGTARLVILVLSAHGDIAAACVRWIGVSMSHQWLRKAWLVDSSACPPTAVVRILSKVHIIRVVRDVLVRVNKCVDVCESNAWSKTTRQVILHLTQRLVPREASIFRAFTKPDSLLFILKDPTVTLQQLANARWNGSLYSDKLNRSAESPFY</sequence>
<dbReference type="Proteomes" id="UP000027361">
    <property type="component" value="Unassembled WGS sequence"/>
</dbReference>
<name>A0A066WPH8_TILAU</name>
<comment type="caution">
    <text evidence="1">The sequence shown here is derived from an EMBL/GenBank/DDBJ whole genome shotgun (WGS) entry which is preliminary data.</text>
</comment>